<evidence type="ECO:0000313" key="2">
    <source>
        <dbReference type="EMBL" id="OQR69862.1"/>
    </source>
</evidence>
<feature type="compositionally biased region" description="Acidic residues" evidence="1">
    <location>
        <begin position="807"/>
        <end position="817"/>
    </location>
</feature>
<protein>
    <submittedName>
        <fullName evidence="2">Uncharacterized protein</fullName>
    </submittedName>
</protein>
<feature type="compositionally biased region" description="Basic and acidic residues" evidence="1">
    <location>
        <begin position="676"/>
        <end position="699"/>
    </location>
</feature>
<feature type="region of interest" description="Disordered" evidence="1">
    <location>
        <begin position="17"/>
        <end position="179"/>
    </location>
</feature>
<proteinExistence type="predicted"/>
<feature type="compositionally biased region" description="Basic and acidic residues" evidence="1">
    <location>
        <begin position="17"/>
        <end position="44"/>
    </location>
</feature>
<organism evidence="2 3">
    <name type="scientific">Tropilaelaps mercedesae</name>
    <dbReference type="NCBI Taxonomy" id="418985"/>
    <lineage>
        <taxon>Eukaryota</taxon>
        <taxon>Metazoa</taxon>
        <taxon>Ecdysozoa</taxon>
        <taxon>Arthropoda</taxon>
        <taxon>Chelicerata</taxon>
        <taxon>Arachnida</taxon>
        <taxon>Acari</taxon>
        <taxon>Parasitiformes</taxon>
        <taxon>Mesostigmata</taxon>
        <taxon>Gamasina</taxon>
        <taxon>Dermanyssoidea</taxon>
        <taxon>Laelapidae</taxon>
        <taxon>Tropilaelaps</taxon>
    </lineage>
</organism>
<evidence type="ECO:0000256" key="1">
    <source>
        <dbReference type="SAM" id="MobiDB-lite"/>
    </source>
</evidence>
<feature type="compositionally biased region" description="Polar residues" evidence="1">
    <location>
        <begin position="730"/>
        <end position="741"/>
    </location>
</feature>
<feature type="compositionally biased region" description="Polar residues" evidence="1">
    <location>
        <begin position="472"/>
        <end position="484"/>
    </location>
</feature>
<feature type="compositionally biased region" description="Basic and acidic residues" evidence="1">
    <location>
        <begin position="572"/>
        <end position="641"/>
    </location>
</feature>
<reference evidence="2 3" key="1">
    <citation type="journal article" date="2017" name="Gigascience">
        <title>Draft genome of the honey bee ectoparasitic mite, Tropilaelaps mercedesae, is shaped by the parasitic life history.</title>
        <authorList>
            <person name="Dong X."/>
            <person name="Armstrong S.D."/>
            <person name="Xia D."/>
            <person name="Makepeace B.L."/>
            <person name="Darby A.C."/>
            <person name="Kadowaki T."/>
        </authorList>
    </citation>
    <scope>NUCLEOTIDE SEQUENCE [LARGE SCALE GENOMIC DNA]</scope>
    <source>
        <strain evidence="2">Wuxi-XJTLU</strain>
    </source>
</reference>
<feature type="compositionally biased region" description="Basic and acidic residues" evidence="1">
    <location>
        <begin position="325"/>
        <end position="359"/>
    </location>
</feature>
<feature type="compositionally biased region" description="Basic and acidic residues" evidence="1">
    <location>
        <begin position="485"/>
        <end position="551"/>
    </location>
</feature>
<feature type="compositionally biased region" description="Polar residues" evidence="1">
    <location>
        <begin position="864"/>
        <end position="874"/>
    </location>
</feature>
<feature type="compositionally biased region" description="Gly residues" evidence="1">
    <location>
        <begin position="1172"/>
        <end position="1183"/>
    </location>
</feature>
<feature type="compositionally biased region" description="Basic and acidic residues" evidence="1">
    <location>
        <begin position="720"/>
        <end position="729"/>
    </location>
</feature>
<feature type="compositionally biased region" description="Polar residues" evidence="1">
    <location>
        <begin position="201"/>
        <end position="214"/>
    </location>
</feature>
<feature type="compositionally biased region" description="Polar residues" evidence="1">
    <location>
        <begin position="162"/>
        <end position="175"/>
    </location>
</feature>
<dbReference type="EMBL" id="MNPL01019573">
    <property type="protein sequence ID" value="OQR69862.1"/>
    <property type="molecule type" value="Genomic_DNA"/>
</dbReference>
<evidence type="ECO:0000313" key="3">
    <source>
        <dbReference type="Proteomes" id="UP000192247"/>
    </source>
</evidence>
<feature type="compositionally biased region" description="Polar residues" evidence="1">
    <location>
        <begin position="439"/>
        <end position="449"/>
    </location>
</feature>
<feature type="compositionally biased region" description="Gly residues" evidence="1">
    <location>
        <begin position="46"/>
        <end position="56"/>
    </location>
</feature>
<comment type="caution">
    <text evidence="2">The sequence shown here is derived from an EMBL/GenBank/DDBJ whole genome shotgun (WGS) entry which is preliminary data.</text>
</comment>
<keyword evidence="3" id="KW-1185">Reference proteome</keyword>
<sequence>MTREERKLDAIMRAFEKLEQKQKRKQITQEHKQVPGKDKEEKRKSGGSGRGAGGVAGASEGSSDKRTPSAGSAGGSGDAVCPVGSAQASAKKGRRKSSSGTPMKRGRARTISGCSDTSSLHKDGNASNDCFAQPAKSKRLLMQGWLQEKHNGAELSSPGGESPSTGASTPGQEVNNKGEESVCFVRESHSVANAMAHLRRSNSVSTNVTGQVSQGGVIGTPVGVNSNCGAGSAKKRWLRQAMCDDGDSTPEAPNSPSNVAPVTPSQPPAAAAAAASSPPTDAPAPLEEDNHQESGHGSGPDYVTPLKKRRLMRESVDSAASPVHESPHRSPHESANDEHDDDYQPKDNQPKPVDDEALHVDVVQVGAHDEPPPILTAAVTCAPDDAATEVAEPAANKAEHSDEDNHESVTEVDAPVNGSESLHPSAGADERDLVVNLDDNGQGQATALSEASDRSEIASQPAAESAAAEVSVLQQKEPSDASNDSDVHEKSSPSDKSDSLSDDTECSRRTKERCPKKDKEVKFANEFDEKSVKDSPKEKEQKPSKEKDVGKDPPNNRASKDAKPALVLLPPKEPKSSKDANPKDKEGKSSKSKEPRPPKAEKEAKPVKEKELRSPKERESRSPKLKDTSKKDSKRADKEAPSADTTDPFSRALVKEDRRPKDKTLKDRKEKHRKERKDDKRGRDTKERSSVDEPVEEPRSASSTGIQQLQAGSPTTPKTGDADCEHQETDSSCNPPSQHVSTPLPAEVQAAEAWPMVTPSNENKADVDVENKEEKAAEDTTEVEAPRPTSESSWEPAPTSEASGVDEATDCDGEENVALDGATTPTQDEMENDDVNAADDGETDGRLPDAPVRLPPSEALKAPSSINVTSTPAATPQHEPVVVPAPARDRKKRVSLSEYLKRQRSEPGPPMTTVPPATTNNNNNNNSLLRSPLNSGPIKLAPISNELLGSFAKLTSGGRMGVKSSGVAAISPMSRSKSISDPTSPLTHLPSTIRSSLPAAVTAPPMQLLSPSLSASGSSVLHKSALFPDTPERDRDREHIDGATTAPLVDAPMAKRREPLTQRLRREFGLLAANDDVELTAGASSSIVSSTSSYAGANSFPTATVQTPSGPQQVYYVPQPASGSTLCPGLTAKQPGNSLSPLAMTAASASAAARGFKTAGSLSSARPRANTGGAGAGYKPGYY</sequence>
<feature type="compositionally biased region" description="Basic and acidic residues" evidence="1">
    <location>
        <begin position="653"/>
        <end position="668"/>
    </location>
</feature>
<gene>
    <name evidence="2" type="ORF">BIW11_12007</name>
</gene>
<name>A0A1V9X953_9ACAR</name>
<feature type="region of interest" description="Disordered" evidence="1">
    <location>
        <begin position="1160"/>
        <end position="1183"/>
    </location>
</feature>
<dbReference type="Proteomes" id="UP000192247">
    <property type="component" value="Unassembled WGS sequence"/>
</dbReference>
<dbReference type="OrthoDB" id="1928087at2759"/>
<feature type="compositionally biased region" description="Acidic residues" evidence="1">
    <location>
        <begin position="828"/>
        <end position="842"/>
    </location>
</feature>
<dbReference type="STRING" id="418985.A0A1V9X953"/>
<feature type="compositionally biased region" description="Polar residues" evidence="1">
    <location>
        <begin position="700"/>
        <end position="718"/>
    </location>
</feature>
<accession>A0A1V9X953</accession>
<dbReference type="InParanoid" id="A0A1V9X953"/>
<feature type="compositionally biased region" description="Low complexity" evidence="1">
    <location>
        <begin position="260"/>
        <end position="285"/>
    </location>
</feature>
<dbReference type="AlphaFoldDB" id="A0A1V9X953"/>
<feature type="compositionally biased region" description="Basic and acidic residues" evidence="1">
    <location>
        <begin position="763"/>
        <end position="778"/>
    </location>
</feature>
<feature type="region of interest" description="Disordered" evidence="1">
    <location>
        <begin position="198"/>
        <end position="924"/>
    </location>
</feature>
<feature type="compositionally biased region" description="Low complexity" evidence="1">
    <location>
        <begin position="457"/>
        <end position="469"/>
    </location>
</feature>